<dbReference type="Proteomes" id="UP001412239">
    <property type="component" value="Unassembled WGS sequence"/>
</dbReference>
<accession>A0A292Q6Q0</accession>
<proteinExistence type="predicted"/>
<keyword evidence="2" id="KW-1185">Reference proteome</keyword>
<dbReference type="EMBL" id="LN890947">
    <property type="protein sequence ID" value="CUS15419.1"/>
    <property type="molecule type" value="Genomic_DNA"/>
</dbReference>
<protein>
    <submittedName>
        <fullName evidence="1">Uncharacterized protein</fullName>
    </submittedName>
</protein>
<organism evidence="1 2">
    <name type="scientific">Tuber aestivum</name>
    <name type="common">summer truffle</name>
    <dbReference type="NCBI Taxonomy" id="59557"/>
    <lineage>
        <taxon>Eukaryota</taxon>
        <taxon>Fungi</taxon>
        <taxon>Dikarya</taxon>
        <taxon>Ascomycota</taxon>
        <taxon>Pezizomycotina</taxon>
        <taxon>Pezizomycetes</taxon>
        <taxon>Pezizales</taxon>
        <taxon>Tuberaceae</taxon>
        <taxon>Tuber</taxon>
    </lineage>
</organism>
<name>A0A292Q6Q0_9PEZI</name>
<gene>
    <name evidence="1" type="ORF">GSTUAT00000470001</name>
</gene>
<evidence type="ECO:0000313" key="1">
    <source>
        <dbReference type="EMBL" id="CUS15419.1"/>
    </source>
</evidence>
<sequence>MGQVVGIEGHGTGNPRKALQKKLISKNSLLCDCQAPGGSHLRNFTATSPLRHRLIQLLAITQFAGLSQSDSQLYWSPSPGFRDPLGTGRRTRRVERTLWMI</sequence>
<reference evidence="1" key="1">
    <citation type="submission" date="2015-10" db="EMBL/GenBank/DDBJ databases">
        <authorList>
            <person name="Regsiter A."/>
            <person name="william w."/>
        </authorList>
    </citation>
    <scope>NUCLEOTIDE SEQUENCE</scope>
    <source>
        <strain evidence="1">Montdore</strain>
    </source>
</reference>
<evidence type="ECO:0000313" key="2">
    <source>
        <dbReference type="Proteomes" id="UP001412239"/>
    </source>
</evidence>
<dbReference type="AlphaFoldDB" id="A0A292Q6Q0"/>